<evidence type="ECO:0000313" key="2">
    <source>
        <dbReference type="Proteomes" id="UP000029723"/>
    </source>
</evidence>
<proteinExistence type="predicted"/>
<comment type="caution">
    <text evidence="1">The sequence shown here is derived from an EMBL/GenBank/DDBJ whole genome shotgun (WGS) entry which is preliminary data.</text>
</comment>
<name>A0A098YT90_9BACT</name>
<protein>
    <recommendedName>
        <fullName evidence="3">Thymidylate synthase</fullName>
    </recommendedName>
</protein>
<reference evidence="1 2" key="1">
    <citation type="submission" date="2014-07" db="EMBL/GenBank/DDBJ databases">
        <authorList>
            <person name="McCorrison J."/>
            <person name="Sanka R."/>
            <person name="Torralba M."/>
            <person name="Gillis M."/>
            <person name="Haft D.H."/>
            <person name="Methe B."/>
            <person name="Sutton G."/>
            <person name="Nelson K.E."/>
        </authorList>
    </citation>
    <scope>NUCLEOTIDE SEQUENCE [LARGE SCALE GENOMIC DNA]</scope>
    <source>
        <strain evidence="1 2">S9-PR14</strain>
    </source>
</reference>
<organism evidence="1 2">
    <name type="scientific">Hoylesella timonensis S9-PR14</name>
    <dbReference type="NCBI Taxonomy" id="1401062"/>
    <lineage>
        <taxon>Bacteria</taxon>
        <taxon>Pseudomonadati</taxon>
        <taxon>Bacteroidota</taxon>
        <taxon>Bacteroidia</taxon>
        <taxon>Bacteroidales</taxon>
        <taxon>Prevotellaceae</taxon>
        <taxon>Hoylesella</taxon>
    </lineage>
</organism>
<sequence length="141" mass="16545">MEILNLLDFTDRIELRNWLEVNHNQAKSCWVVTSRSKRPSYECIPYIEVVEEALCFGWIDSTLKKLPDGRLAQRLSPRRKGSHCTELNKERCINLEDRGLMTDAGRQAFEKAYSYEIVPQGSLMEERIMKHNKELRPGLYK</sequence>
<dbReference type="EMBL" id="JRPQ01000117">
    <property type="protein sequence ID" value="KGI21848.1"/>
    <property type="molecule type" value="Genomic_DNA"/>
</dbReference>
<gene>
    <name evidence="1" type="ORF">HMPREF9304_07965</name>
</gene>
<dbReference type="AlphaFoldDB" id="A0A098YT90"/>
<dbReference type="Proteomes" id="UP000029723">
    <property type="component" value="Unassembled WGS sequence"/>
</dbReference>
<evidence type="ECO:0000313" key="1">
    <source>
        <dbReference type="EMBL" id="KGI21848.1"/>
    </source>
</evidence>
<dbReference type="OrthoDB" id="9796999at2"/>
<dbReference type="RefSeq" id="WP_036927922.1">
    <property type="nucleotide sequence ID" value="NZ_JRPQ01000117.1"/>
</dbReference>
<accession>A0A098YT90</accession>
<evidence type="ECO:0008006" key="3">
    <source>
        <dbReference type="Google" id="ProtNLM"/>
    </source>
</evidence>